<dbReference type="SUPFAM" id="SSF53448">
    <property type="entry name" value="Nucleotide-diphospho-sugar transferases"/>
    <property type="match status" value="1"/>
</dbReference>
<keyword evidence="4 12" id="KW-0808">Transferase</keyword>
<feature type="transmembrane region" description="Helical" evidence="8">
    <location>
        <begin position="398"/>
        <end position="417"/>
    </location>
</feature>
<dbReference type="Gene3D" id="3.90.550.10">
    <property type="entry name" value="Spore Coat Polysaccharide Biosynthesis Protein SpsA, Chain A"/>
    <property type="match status" value="1"/>
</dbReference>
<dbReference type="GO" id="GO:0000271">
    <property type="term" value="P:polysaccharide biosynthetic process"/>
    <property type="evidence" value="ECO:0007669"/>
    <property type="project" value="InterPro"/>
</dbReference>
<dbReference type="GO" id="GO:0006506">
    <property type="term" value="P:GPI anchor biosynthetic process"/>
    <property type="evidence" value="ECO:0007669"/>
    <property type="project" value="TreeGrafter"/>
</dbReference>
<organism evidence="12 13">
    <name type="scientific">Rhizobium tropici</name>
    <dbReference type="NCBI Taxonomy" id="398"/>
    <lineage>
        <taxon>Bacteria</taxon>
        <taxon>Pseudomonadati</taxon>
        <taxon>Pseudomonadota</taxon>
        <taxon>Alphaproteobacteria</taxon>
        <taxon>Hyphomicrobiales</taxon>
        <taxon>Rhizobiaceae</taxon>
        <taxon>Rhizobium/Agrobacterium group</taxon>
        <taxon>Rhizobium</taxon>
    </lineage>
</organism>
<dbReference type="Pfam" id="PF00535">
    <property type="entry name" value="Glycos_transf_2"/>
    <property type="match status" value="1"/>
</dbReference>
<sequence length="915" mass="99969">MRHRTIRLEKFMFSHVTALRGTAAYEETRCPVPQAIVSRPSVSIILPTLNESDNIGRMLTDVIDSVYDHLNFEIIVTDGGSTDGTCAKVREWQDTHPVRLLQNAGAGDLASDVLSAARMAEHSIIVVIDADSSHPASSIKELVDKVASGQYDMAIGSRYVQWGATVGWPLRRKALSRLGAALAAPFTDVKDPLSGFFAIQRHRLLEAGASAEGFKIGLEALFAGGDTLKVCEIPITFTERQTGKSKIGRSQFLSYLNQLMRFARGAHSLSAMPRFSLVGALGFLLDLLVVACAQTLGADIMVAHLSGFCIATACNYFGHAYFSFQGRAKSRNQIWRHAVVAILALALRGGTIATGSDLGLPMLAVVSAGITCGGIVSYIGTNFYVFRRDGLQPAKTGWKMATIALVCYVMLLRIAYIGDVDVLPQEAYYWNYSQHPAWGYLDHPPMVAWLIWIGTTVFGDNEFGVRIGATLCWAITAYFIFRLTDGLFGQMAAFLSILLLSTLPFFFAIGSVTTPDAPLTAAWAGALYFLVRAVFYNRAMAWLGVGICIGLGMLSKYTIALLAPATLVFLLLHPASRKWLTSCWPYLGAVVAAVLFAPVIGWNATHEWASFEFQGSARWSFADTVFSTHTLLLFIAILLGPLGLLLLGKAIQRFRRTHDQATTHGQEIFAAVFTFVPLIVFIFFSLFHSVKLNWTGPVWLAMVPVMAKVVDTAISTGAMPRFLTAVKTLMICNVLFFAALLHYVALGLPFVGYGNGIRGLPVAWEEFTSAAEEIKARVVAQTRSRPVLVGMDKYNIASELAFYSKGRTSLDDITSQNLFGGLGLMFKFWRKEPVADGSTVIMYGFKEDSLPADWLSDWFDSLGPLTSRTVYKDDAPAGQFYYRVGYGFRDGGGALSDQNNASSGNIGTAGRQNRP</sequence>
<dbReference type="Proteomes" id="UP000251205">
    <property type="component" value="Unassembled WGS sequence"/>
</dbReference>
<evidence type="ECO:0000313" key="13">
    <source>
        <dbReference type="Proteomes" id="UP000251205"/>
    </source>
</evidence>
<evidence type="ECO:0000256" key="5">
    <source>
        <dbReference type="ARBA" id="ARBA00022692"/>
    </source>
</evidence>
<feature type="transmembrane region" description="Helical" evidence="8">
    <location>
        <begin position="463"/>
        <end position="481"/>
    </location>
</feature>
<comment type="similarity">
    <text evidence="2">Belongs to the glycosyltransferase 2 family.</text>
</comment>
<evidence type="ECO:0000259" key="10">
    <source>
        <dbReference type="Pfam" id="PF04138"/>
    </source>
</evidence>
<keyword evidence="7 8" id="KW-0472">Membrane</keyword>
<evidence type="ECO:0000256" key="1">
    <source>
        <dbReference type="ARBA" id="ARBA00004141"/>
    </source>
</evidence>
<evidence type="ECO:0000256" key="4">
    <source>
        <dbReference type="ARBA" id="ARBA00022679"/>
    </source>
</evidence>
<accession>A0A329Y2I9</accession>
<feature type="transmembrane region" description="Helical" evidence="8">
    <location>
        <begin position="360"/>
        <end position="386"/>
    </location>
</feature>
<evidence type="ECO:0000256" key="2">
    <source>
        <dbReference type="ARBA" id="ARBA00006739"/>
    </source>
</evidence>
<dbReference type="InterPro" id="IPR038731">
    <property type="entry name" value="RgtA/B/C-like"/>
</dbReference>
<feature type="domain" description="Glycosyltransferase 2-like" evidence="9">
    <location>
        <begin position="43"/>
        <end position="175"/>
    </location>
</feature>
<feature type="transmembrane region" description="Helical" evidence="8">
    <location>
        <begin position="275"/>
        <end position="296"/>
    </location>
</feature>
<feature type="transmembrane region" description="Helical" evidence="8">
    <location>
        <begin position="699"/>
        <end position="719"/>
    </location>
</feature>
<feature type="transmembrane region" description="Helical" evidence="8">
    <location>
        <begin position="487"/>
        <end position="510"/>
    </location>
</feature>
<comment type="caution">
    <text evidence="12">The sequence shown here is derived from an EMBL/GenBank/DDBJ whole genome shotgun (WGS) entry which is preliminary data.</text>
</comment>
<dbReference type="PANTHER" id="PTHR43398:SF1">
    <property type="entry name" value="DOLICHOL-PHOSPHATE MANNOSYLTRANSFERASE SUBUNIT 1"/>
    <property type="match status" value="1"/>
</dbReference>
<feature type="transmembrane region" description="Helical" evidence="8">
    <location>
        <begin position="334"/>
        <end position="354"/>
    </location>
</feature>
<dbReference type="Pfam" id="PF04138">
    <property type="entry name" value="GtrA_DPMS_TM"/>
    <property type="match status" value="1"/>
</dbReference>
<evidence type="ECO:0000256" key="3">
    <source>
        <dbReference type="ARBA" id="ARBA00022676"/>
    </source>
</evidence>
<proteinExistence type="inferred from homology"/>
<keyword evidence="5 8" id="KW-0812">Transmembrane</keyword>
<feature type="transmembrane region" description="Helical" evidence="8">
    <location>
        <begin position="668"/>
        <end position="687"/>
    </location>
</feature>
<feature type="domain" description="GtrA/DPMS transmembrane" evidence="10">
    <location>
        <begin position="274"/>
        <end position="386"/>
    </location>
</feature>
<dbReference type="OrthoDB" id="9811222at2"/>
<name>A0A329Y2I9_RHITR</name>
<feature type="transmembrane region" description="Helical" evidence="8">
    <location>
        <begin position="731"/>
        <end position="753"/>
    </location>
</feature>
<evidence type="ECO:0000256" key="6">
    <source>
        <dbReference type="ARBA" id="ARBA00022989"/>
    </source>
</evidence>
<feature type="transmembrane region" description="Helical" evidence="8">
    <location>
        <begin position="584"/>
        <end position="605"/>
    </location>
</feature>
<feature type="domain" description="Glycosyltransferase RgtA/B/C/D-like" evidence="11">
    <location>
        <begin position="442"/>
        <end position="602"/>
    </location>
</feature>
<evidence type="ECO:0000259" key="11">
    <source>
        <dbReference type="Pfam" id="PF13231"/>
    </source>
</evidence>
<keyword evidence="6 8" id="KW-1133">Transmembrane helix</keyword>
<evidence type="ECO:0000256" key="8">
    <source>
        <dbReference type="SAM" id="Phobius"/>
    </source>
</evidence>
<protein>
    <submittedName>
        <fullName evidence="12">Dolichyl-phosphate beta-D-mannosyltransferase</fullName>
    </submittedName>
</protein>
<dbReference type="AlphaFoldDB" id="A0A329Y2I9"/>
<dbReference type="GO" id="GO:0006488">
    <property type="term" value="P:dolichol-linked oligosaccharide biosynthetic process"/>
    <property type="evidence" value="ECO:0007669"/>
    <property type="project" value="TreeGrafter"/>
</dbReference>
<feature type="transmembrane region" description="Helical" evidence="8">
    <location>
        <begin position="625"/>
        <end position="647"/>
    </location>
</feature>
<dbReference type="GO" id="GO:0004582">
    <property type="term" value="F:dolichyl-phosphate beta-D-mannosyltransferase activity"/>
    <property type="evidence" value="ECO:0007669"/>
    <property type="project" value="InterPro"/>
</dbReference>
<reference evidence="12 13" key="1">
    <citation type="submission" date="2018-06" db="EMBL/GenBank/DDBJ databases">
        <title>Whole Genome Sequence of an efficient microsymbiont, Rhizobium tropici.</title>
        <authorList>
            <person name="Srinivasan R."/>
            <person name="Singh H.V."/>
            <person name="Srivastava R."/>
            <person name="Kumari B."/>
            <person name="Radhakrishna A."/>
        </authorList>
    </citation>
    <scope>NUCLEOTIDE SEQUENCE [LARGE SCALE GENOMIC DNA]</scope>
    <source>
        <strain evidence="12 13">IGFRI Rhizo-19</strain>
    </source>
</reference>
<dbReference type="InterPro" id="IPR001173">
    <property type="entry name" value="Glyco_trans_2-like"/>
</dbReference>
<feature type="transmembrane region" description="Helical" evidence="8">
    <location>
        <begin position="302"/>
        <end position="322"/>
    </location>
</feature>
<dbReference type="InterPro" id="IPR039528">
    <property type="entry name" value="DPM1-like"/>
</dbReference>
<dbReference type="EMBL" id="QMKK01000056">
    <property type="protein sequence ID" value="RAX37916.1"/>
    <property type="molecule type" value="Genomic_DNA"/>
</dbReference>
<feature type="transmembrane region" description="Helical" evidence="8">
    <location>
        <begin position="541"/>
        <end position="572"/>
    </location>
</feature>
<comment type="subcellular location">
    <subcellularLocation>
        <location evidence="1">Membrane</location>
        <topology evidence="1">Multi-pass membrane protein</topology>
    </subcellularLocation>
</comment>
<dbReference type="GO" id="GO:0016020">
    <property type="term" value="C:membrane"/>
    <property type="evidence" value="ECO:0007669"/>
    <property type="project" value="UniProtKB-SubCell"/>
</dbReference>
<evidence type="ECO:0000259" key="9">
    <source>
        <dbReference type="Pfam" id="PF00535"/>
    </source>
</evidence>
<dbReference type="Pfam" id="PF13231">
    <property type="entry name" value="PMT_2"/>
    <property type="match status" value="1"/>
</dbReference>
<dbReference type="InterPro" id="IPR007267">
    <property type="entry name" value="GtrA_DPMS_TM"/>
</dbReference>
<dbReference type="GO" id="GO:0035269">
    <property type="term" value="P:protein O-linked glycosylation via mannose"/>
    <property type="evidence" value="ECO:0007669"/>
    <property type="project" value="TreeGrafter"/>
</dbReference>
<evidence type="ECO:0000256" key="7">
    <source>
        <dbReference type="ARBA" id="ARBA00023136"/>
    </source>
</evidence>
<gene>
    <name evidence="12" type="ORF">DQ393_30000</name>
</gene>
<feature type="transmembrane region" description="Helical" evidence="8">
    <location>
        <begin position="437"/>
        <end position="458"/>
    </location>
</feature>
<dbReference type="PANTHER" id="PTHR43398">
    <property type="entry name" value="DOLICHOL-PHOSPHATE MANNOSYLTRANSFERASE SUBUNIT 1"/>
    <property type="match status" value="1"/>
</dbReference>
<evidence type="ECO:0000313" key="12">
    <source>
        <dbReference type="EMBL" id="RAX37916.1"/>
    </source>
</evidence>
<keyword evidence="3 12" id="KW-0328">Glycosyltransferase</keyword>
<dbReference type="InterPro" id="IPR029044">
    <property type="entry name" value="Nucleotide-diphossugar_trans"/>
</dbReference>